<dbReference type="Proteomes" id="UP000604243">
    <property type="component" value="Unassembled WGS sequence"/>
</dbReference>
<dbReference type="EMBL" id="BMZM01000006">
    <property type="protein sequence ID" value="GHC34547.1"/>
    <property type="molecule type" value="Genomic_DNA"/>
</dbReference>
<evidence type="ECO:0008006" key="4">
    <source>
        <dbReference type="Google" id="ProtNLM"/>
    </source>
</evidence>
<evidence type="ECO:0000313" key="3">
    <source>
        <dbReference type="Proteomes" id="UP000604243"/>
    </source>
</evidence>
<comment type="caution">
    <text evidence="2">The sequence shown here is derived from an EMBL/GenBank/DDBJ whole genome shotgun (WGS) entry which is preliminary data.</text>
</comment>
<dbReference type="Pfam" id="PF06356">
    <property type="entry name" value="DUF1064"/>
    <property type="match status" value="1"/>
</dbReference>
<feature type="region of interest" description="Disordered" evidence="1">
    <location>
        <begin position="1"/>
        <end position="22"/>
    </location>
</feature>
<reference evidence="3" key="1">
    <citation type="journal article" date="2019" name="Int. J. Syst. Evol. Microbiol.">
        <title>The Global Catalogue of Microorganisms (GCM) 10K type strain sequencing project: providing services to taxonomists for standard genome sequencing and annotation.</title>
        <authorList>
            <consortium name="The Broad Institute Genomics Platform"/>
            <consortium name="The Broad Institute Genome Sequencing Center for Infectious Disease"/>
            <person name="Wu L."/>
            <person name="Ma J."/>
        </authorList>
    </citation>
    <scope>NUCLEOTIDE SEQUENCE [LARGE SCALE GENOMIC DNA]</scope>
    <source>
        <strain evidence="3">KCTC 42082</strain>
    </source>
</reference>
<name>A0ABQ3FR04_9GAMM</name>
<dbReference type="RefSeq" id="WP_189520022.1">
    <property type="nucleotide sequence ID" value="NZ_BMZM01000006.1"/>
</dbReference>
<dbReference type="InterPro" id="IPR009414">
    <property type="entry name" value="DUF1064"/>
</dbReference>
<evidence type="ECO:0000256" key="1">
    <source>
        <dbReference type="SAM" id="MobiDB-lite"/>
    </source>
</evidence>
<proteinExistence type="predicted"/>
<protein>
    <recommendedName>
        <fullName evidence="4">DUF1064 domain-containing protein</fullName>
    </recommendedName>
</protein>
<keyword evidence="3" id="KW-1185">Reference proteome</keyword>
<accession>A0ABQ3FR04</accession>
<organism evidence="2 3">
    <name type="scientific">Kushneria pakistanensis</name>
    <dbReference type="NCBI Taxonomy" id="1508770"/>
    <lineage>
        <taxon>Bacteria</taxon>
        <taxon>Pseudomonadati</taxon>
        <taxon>Pseudomonadota</taxon>
        <taxon>Gammaproteobacteria</taxon>
        <taxon>Oceanospirillales</taxon>
        <taxon>Halomonadaceae</taxon>
        <taxon>Kushneria</taxon>
    </lineage>
</organism>
<gene>
    <name evidence="2" type="ORF">GCM10010082_31530</name>
</gene>
<evidence type="ECO:0000313" key="2">
    <source>
        <dbReference type="EMBL" id="GHC34547.1"/>
    </source>
</evidence>
<sequence length="109" mass="12781">MGSPIRHSVRRRSKYGNKPAMADGIRFDSKKERDYYQRLRVMQDSGAVVMFLRQVPLHLPGNIRYVLDFLVFWADGTVEWIDVKGMRTDTYKLKKAQVEDIYPITITEV</sequence>